<dbReference type="SUPFAM" id="SSF81585">
    <property type="entry name" value="PsbU/PolX domain-like"/>
    <property type="match status" value="1"/>
</dbReference>
<dbReference type="PRINTS" id="PR00869">
    <property type="entry name" value="DNAPOLX"/>
</dbReference>
<dbReference type="Pfam" id="PF00533">
    <property type="entry name" value="BRCT"/>
    <property type="match status" value="1"/>
</dbReference>
<dbReference type="Proteomes" id="UP000887013">
    <property type="component" value="Unassembled WGS sequence"/>
</dbReference>
<dbReference type="SUPFAM" id="SSF52113">
    <property type="entry name" value="BRCT domain"/>
    <property type="match status" value="1"/>
</dbReference>
<evidence type="ECO:0000256" key="13">
    <source>
        <dbReference type="PIRSR" id="PIRSR622312-50"/>
    </source>
</evidence>
<feature type="compositionally biased region" description="Basic and acidic residues" evidence="14">
    <location>
        <begin position="345"/>
        <end position="355"/>
    </location>
</feature>
<comment type="cofactor">
    <cofactor evidence="1">
        <name>Mn(2+)</name>
        <dbReference type="ChEBI" id="CHEBI:29035"/>
    </cofactor>
</comment>
<organism evidence="16 17">
    <name type="scientific">Nephila pilipes</name>
    <name type="common">Giant wood spider</name>
    <name type="synonym">Nephila maculata</name>
    <dbReference type="NCBI Taxonomy" id="299642"/>
    <lineage>
        <taxon>Eukaryota</taxon>
        <taxon>Metazoa</taxon>
        <taxon>Ecdysozoa</taxon>
        <taxon>Arthropoda</taxon>
        <taxon>Chelicerata</taxon>
        <taxon>Arachnida</taxon>
        <taxon>Araneae</taxon>
        <taxon>Araneomorphae</taxon>
        <taxon>Entelegynae</taxon>
        <taxon>Araneoidea</taxon>
        <taxon>Nephilidae</taxon>
        <taxon>Nephila</taxon>
    </lineage>
</organism>
<dbReference type="PRINTS" id="PR00870">
    <property type="entry name" value="DNAPOLXBETA"/>
</dbReference>
<evidence type="ECO:0000313" key="16">
    <source>
        <dbReference type="EMBL" id="GFT05172.1"/>
    </source>
</evidence>
<dbReference type="InterPro" id="IPR001357">
    <property type="entry name" value="BRCT_dom"/>
</dbReference>
<comment type="catalytic activity">
    <reaction evidence="12">
        <text>DNA(n) + a 2'-deoxyribonucleoside 5'-triphosphate = DNA(n+1) + diphosphate</text>
        <dbReference type="Rhea" id="RHEA:22508"/>
        <dbReference type="Rhea" id="RHEA-COMP:17339"/>
        <dbReference type="Rhea" id="RHEA-COMP:17340"/>
        <dbReference type="ChEBI" id="CHEBI:33019"/>
        <dbReference type="ChEBI" id="CHEBI:61560"/>
        <dbReference type="ChEBI" id="CHEBI:173112"/>
        <dbReference type="EC" id="2.7.7.7"/>
    </reaction>
</comment>
<dbReference type="GO" id="GO:0003677">
    <property type="term" value="F:DNA binding"/>
    <property type="evidence" value="ECO:0007669"/>
    <property type="project" value="InterPro"/>
</dbReference>
<dbReference type="GO" id="GO:0006303">
    <property type="term" value="P:double-strand break repair via nonhomologous end joining"/>
    <property type="evidence" value="ECO:0007669"/>
    <property type="project" value="TreeGrafter"/>
</dbReference>
<evidence type="ECO:0000256" key="14">
    <source>
        <dbReference type="SAM" id="MobiDB-lite"/>
    </source>
</evidence>
<evidence type="ECO:0000256" key="3">
    <source>
        <dbReference type="ARBA" id="ARBA00016513"/>
    </source>
</evidence>
<dbReference type="SUPFAM" id="SSF47802">
    <property type="entry name" value="DNA polymerase beta, N-terminal domain-like"/>
    <property type="match status" value="1"/>
</dbReference>
<evidence type="ECO:0000256" key="12">
    <source>
        <dbReference type="ARBA" id="ARBA00049244"/>
    </source>
</evidence>
<dbReference type="PANTHER" id="PTHR11276">
    <property type="entry name" value="DNA POLYMERASE TYPE-X FAMILY MEMBER"/>
    <property type="match status" value="1"/>
</dbReference>
<dbReference type="Gene3D" id="1.10.150.110">
    <property type="entry name" value="DNA polymerase beta, N-terminal domain-like"/>
    <property type="match status" value="1"/>
</dbReference>
<dbReference type="InterPro" id="IPR043519">
    <property type="entry name" value="NT_sf"/>
</dbReference>
<dbReference type="InterPro" id="IPR022312">
    <property type="entry name" value="DNA_pol_X"/>
</dbReference>
<feature type="region of interest" description="Disordered" evidence="14">
    <location>
        <begin position="1"/>
        <end position="32"/>
    </location>
</feature>
<keyword evidence="10" id="KW-0234">DNA repair</keyword>
<evidence type="ECO:0000256" key="11">
    <source>
        <dbReference type="ARBA" id="ARBA00023239"/>
    </source>
</evidence>
<dbReference type="InterPro" id="IPR028207">
    <property type="entry name" value="DNA_pol_B_palm_palm"/>
</dbReference>
<evidence type="ECO:0000256" key="5">
    <source>
        <dbReference type="ARBA" id="ARBA00022679"/>
    </source>
</evidence>
<feature type="region of interest" description="Disordered" evidence="14">
    <location>
        <begin position="230"/>
        <end position="260"/>
    </location>
</feature>
<dbReference type="InterPro" id="IPR002054">
    <property type="entry name" value="DNA-dir_DNA_pol_X"/>
</dbReference>
<dbReference type="EMBL" id="BMAW01102630">
    <property type="protein sequence ID" value="GFT05172.1"/>
    <property type="molecule type" value="Genomic_DNA"/>
</dbReference>
<evidence type="ECO:0000256" key="7">
    <source>
        <dbReference type="ARBA" id="ARBA00022705"/>
    </source>
</evidence>
<feature type="compositionally biased region" description="Polar residues" evidence="14">
    <location>
        <begin position="233"/>
        <end position="250"/>
    </location>
</feature>
<keyword evidence="4" id="KW-0237">DNA synthesis</keyword>
<evidence type="ECO:0000313" key="17">
    <source>
        <dbReference type="Proteomes" id="UP000887013"/>
    </source>
</evidence>
<evidence type="ECO:0000256" key="8">
    <source>
        <dbReference type="ARBA" id="ARBA00022763"/>
    </source>
</evidence>
<accession>A0A8X6NB57</accession>
<keyword evidence="6" id="KW-0548">Nucleotidyltransferase</keyword>
<gene>
    <name evidence="16" type="primary">POLL</name>
    <name evidence="16" type="ORF">NPIL_442251</name>
</gene>
<dbReference type="InterPro" id="IPR018944">
    <property type="entry name" value="DNA_pol_lambd_fingers_domain"/>
</dbReference>
<dbReference type="InterPro" id="IPR029398">
    <property type="entry name" value="PolB_thumb"/>
</dbReference>
<name>A0A8X6NB57_NEPPI</name>
<sequence>MPKRNKKNSRVKWKKASERQRAKPIPLQSETDDEPTIQMFENICVYIHPNNISNSRLNVLRSLIVKNGGSFTDEPNNETTHVLVDESISSGKLCRALDWATYPPHVNVLLVGWLSASIRANRCLELDDYEIPCTHRPTFVAEQRHVEAVEENNDVRNELNEENDCDEPSSDITIDSESEDGTASFDSVVADITTYDDGKYEDDTSCDDDWVRISPIAPVNPCCEQASLPPYSSFKSSQPKTSDLSGNDKPNNVPERRPDTLAARLSRLRIRRIPEAGKGKIIIDLSNENCAEQTSRDHAVAESQKQIVGNDTNFITYVMPKNDTDHKSRLSKPKNIPSKKVSVGTEKETGPEEKRCGEKRSWSFLSKDSIPSTNLFQPATFSESSLMAHYANKTLDTDLIIQVYENKNDKDSVNVFPPEEFNMHSDNVVNQVLKMMVESVFEVAVSELVINQSFEDMLENEFSEKILQEENAIEEVVSGVLFGIVNDVSKGLEDTCKESLFQIVEVETMNKNVLNVSKFAEIEKIETNIVDVENEIDISEPKATNEIGIKVANVETREDVANFSQHENSGIKTVNVKDTNENINILQPEATNKDETVDKNISILHPEATNENGIKIADIESADGNKMGISLSEITNESVDESETKISDVQAAVVNKMEISNIEETDRSKFKIASIETIDKNKMDISLPNIANESETTTDEKKMDGSLHSITNGNEIKIAKVETIVENKLDISLTEETNRCQFRIAGVDTVEEYKVNASLPEATNGNKIKIIETVYENDVDITRIEETGEYDIRFSSFEAVTTNIISEQEAANEYEIIVANNGTGDEMKVDIFLPETTEGDEFNISFVESESENDTSISYNEGGMKRSLEKGMSREEKNSPKRMKFDTSNAEISVFQSSQASTVPIASPYPMHVYCSVEGESPIPPCLPNNEMNFKLEESMSNSENPHDENLNNLARSEVTNNEIGSPSIKNQTNELDITVEPRSCSRPDIRGPNIFFPFPKPSATPTSDNPGSSNEPSASQRFLYFHSPNADVIKKLQLLYEGFKKCKDTWRVHAYDRAISLLGRYPKVIASLKEVERIGNMSKNIAKKIWHIKETGNLKEIEDICNKRWSEARKLFTKAWGISPRIAFKLYKQGNGTIQDIYSKSLLLSQNQRVGLRYYRDLRTKMTKKEAIKILSTVMRVIFGISSSVQCDACSSLRRNKNVVSNVSILVTLPSGCRNTHRLLPDIVAKLHRLGYIADDLIRHQQNGDQTKYVGIFKLGRSSKYRRLDITVCTQNEHACAKLFLTGTSYFNRAIRQWAARKEMLLDEHCLRIRLLNIGGGTSAVTKLYTPDEPSIFRFLQLPYRTPEQRDRIVI</sequence>
<dbReference type="Pfam" id="PF10391">
    <property type="entry name" value="DNA_pol_lambd_f"/>
    <property type="match status" value="1"/>
</dbReference>
<dbReference type="Gene3D" id="1.10.150.20">
    <property type="entry name" value="5' to 3' exonuclease, C-terminal subdomain"/>
    <property type="match status" value="1"/>
</dbReference>
<dbReference type="Gene3D" id="3.40.50.10190">
    <property type="entry name" value="BRCT domain"/>
    <property type="match status" value="1"/>
</dbReference>
<evidence type="ECO:0000256" key="6">
    <source>
        <dbReference type="ARBA" id="ARBA00022695"/>
    </source>
</evidence>
<feature type="active site" description="Nucleophile; Schiff-base intermediate with DNA; for 5'-dRP lyase activity" evidence="13">
    <location>
        <position position="1089"/>
    </location>
</feature>
<dbReference type="SUPFAM" id="SSF81301">
    <property type="entry name" value="Nucleotidyltransferase"/>
    <property type="match status" value="1"/>
</dbReference>
<dbReference type="GO" id="GO:0005634">
    <property type="term" value="C:nucleus"/>
    <property type="evidence" value="ECO:0007669"/>
    <property type="project" value="TreeGrafter"/>
</dbReference>
<evidence type="ECO:0000256" key="9">
    <source>
        <dbReference type="ARBA" id="ARBA00022932"/>
    </source>
</evidence>
<evidence type="ECO:0000256" key="2">
    <source>
        <dbReference type="ARBA" id="ARBA00012417"/>
    </source>
</evidence>
<dbReference type="SMART" id="SM00483">
    <property type="entry name" value="POLXc"/>
    <property type="match status" value="1"/>
</dbReference>
<feature type="domain" description="BRCT" evidence="15">
    <location>
        <begin position="35"/>
        <end position="131"/>
    </location>
</feature>
<dbReference type="Gene3D" id="3.30.210.10">
    <property type="entry name" value="DNA polymerase, thumb domain"/>
    <property type="match status" value="1"/>
</dbReference>
<dbReference type="Pfam" id="PF14792">
    <property type="entry name" value="DNA_pol_B_palm"/>
    <property type="match status" value="1"/>
</dbReference>
<protein>
    <recommendedName>
        <fullName evidence="3">DNA polymerase lambda</fullName>
        <ecNumber evidence="2">2.7.7.7</ecNumber>
    </recommendedName>
</protein>
<keyword evidence="5" id="KW-0808">Transferase</keyword>
<dbReference type="GO" id="GO:0003887">
    <property type="term" value="F:DNA-directed DNA polymerase activity"/>
    <property type="evidence" value="ECO:0007669"/>
    <property type="project" value="UniProtKB-KW"/>
</dbReference>
<keyword evidence="11" id="KW-0456">Lyase</keyword>
<feature type="compositionally biased region" description="Polar residues" evidence="14">
    <location>
        <begin position="1004"/>
        <end position="1020"/>
    </location>
</feature>
<dbReference type="CDD" id="cd00141">
    <property type="entry name" value="NT_POLXc"/>
    <property type="match status" value="1"/>
</dbReference>
<dbReference type="InterPro" id="IPR037160">
    <property type="entry name" value="DNA_Pol_thumb_sf"/>
</dbReference>
<dbReference type="InterPro" id="IPR010996">
    <property type="entry name" value="HHH_MUS81"/>
</dbReference>
<dbReference type="PROSITE" id="PS50172">
    <property type="entry name" value="BRCT"/>
    <property type="match status" value="1"/>
</dbReference>
<keyword evidence="7" id="KW-0235">DNA replication</keyword>
<dbReference type="GO" id="GO:0016829">
    <property type="term" value="F:lyase activity"/>
    <property type="evidence" value="ECO:0007669"/>
    <property type="project" value="UniProtKB-KW"/>
</dbReference>
<proteinExistence type="predicted"/>
<dbReference type="EC" id="2.7.7.7" evidence="2"/>
<feature type="compositionally biased region" description="Acidic residues" evidence="14">
    <location>
        <begin position="160"/>
        <end position="180"/>
    </location>
</feature>
<evidence type="ECO:0000256" key="4">
    <source>
        <dbReference type="ARBA" id="ARBA00022634"/>
    </source>
</evidence>
<keyword evidence="17" id="KW-1185">Reference proteome</keyword>
<feature type="region of interest" description="Disordered" evidence="14">
    <location>
        <begin position="154"/>
        <end position="183"/>
    </location>
</feature>
<dbReference type="OrthoDB" id="6436878at2759"/>
<evidence type="ECO:0000256" key="10">
    <source>
        <dbReference type="ARBA" id="ARBA00023204"/>
    </source>
</evidence>
<dbReference type="CDD" id="cd00027">
    <property type="entry name" value="BRCT"/>
    <property type="match status" value="1"/>
</dbReference>
<dbReference type="InterPro" id="IPR027421">
    <property type="entry name" value="DNA_pol_lamdba_lyase_dom_sf"/>
</dbReference>
<evidence type="ECO:0000256" key="1">
    <source>
        <dbReference type="ARBA" id="ARBA00001936"/>
    </source>
</evidence>
<dbReference type="Pfam" id="PF14716">
    <property type="entry name" value="HHH_8"/>
    <property type="match status" value="1"/>
</dbReference>
<dbReference type="InterPro" id="IPR036420">
    <property type="entry name" value="BRCT_dom_sf"/>
</dbReference>
<keyword evidence="9" id="KW-0239">DNA-directed DNA polymerase</keyword>
<feature type="compositionally biased region" description="Basic residues" evidence="14">
    <location>
        <begin position="1"/>
        <end position="14"/>
    </location>
</feature>
<evidence type="ECO:0000259" key="15">
    <source>
        <dbReference type="PROSITE" id="PS50172"/>
    </source>
</evidence>
<keyword evidence="8" id="KW-0227">DNA damage</keyword>
<dbReference type="Gene3D" id="3.30.460.10">
    <property type="entry name" value="Beta Polymerase, domain 2"/>
    <property type="match status" value="1"/>
</dbReference>
<comment type="caution">
    <text evidence="16">The sequence shown here is derived from an EMBL/GenBank/DDBJ whole genome shotgun (WGS) entry which is preliminary data.</text>
</comment>
<dbReference type="Pfam" id="PF14791">
    <property type="entry name" value="DNA_pol_B_thumb"/>
    <property type="match status" value="1"/>
</dbReference>
<feature type="region of interest" description="Disordered" evidence="14">
    <location>
        <begin position="323"/>
        <end position="355"/>
    </location>
</feature>
<dbReference type="InterPro" id="IPR002008">
    <property type="entry name" value="DNA_pol_X_beta-like"/>
</dbReference>
<dbReference type="PANTHER" id="PTHR11276:SF28">
    <property type="entry name" value="DNA POLYMERASE LAMBDA"/>
    <property type="match status" value="1"/>
</dbReference>
<feature type="region of interest" description="Disordered" evidence="14">
    <location>
        <begin position="998"/>
        <end position="1020"/>
    </location>
</feature>
<reference evidence="16" key="1">
    <citation type="submission" date="2020-08" db="EMBL/GenBank/DDBJ databases">
        <title>Multicomponent nature underlies the extraordinary mechanical properties of spider dragline silk.</title>
        <authorList>
            <person name="Kono N."/>
            <person name="Nakamura H."/>
            <person name="Mori M."/>
            <person name="Yoshida Y."/>
            <person name="Ohtoshi R."/>
            <person name="Malay A.D."/>
            <person name="Moran D.A.P."/>
            <person name="Tomita M."/>
            <person name="Numata K."/>
            <person name="Arakawa K."/>
        </authorList>
    </citation>
    <scope>NUCLEOTIDE SEQUENCE</scope>
</reference>